<comment type="caution">
    <text evidence="2">The sequence shown here is derived from an EMBL/GenBank/DDBJ whole genome shotgun (WGS) entry which is preliminary data.</text>
</comment>
<keyword evidence="1" id="KW-0812">Transmembrane</keyword>
<sequence length="115" mass="12881">MERLLFKTIAGVLGLWLAVQFVPGVAFAGTWKSLLLAGFILGLINAFVKPLLNLITLPLKIITLGLFGLIVNLIIVWAVDIFFAELIIKGFFPLLWTTLIIWGLGLFFFPKRKHD</sequence>
<keyword evidence="1" id="KW-1133">Transmembrane helix</keyword>
<name>A0A2H0WXZ4_9BACT</name>
<feature type="transmembrane region" description="Helical" evidence="1">
    <location>
        <begin position="34"/>
        <end position="52"/>
    </location>
</feature>
<feature type="transmembrane region" description="Helical" evidence="1">
    <location>
        <begin position="90"/>
        <end position="109"/>
    </location>
</feature>
<evidence type="ECO:0000256" key="1">
    <source>
        <dbReference type="SAM" id="Phobius"/>
    </source>
</evidence>
<dbReference type="Proteomes" id="UP000229675">
    <property type="component" value="Unassembled WGS sequence"/>
</dbReference>
<dbReference type="EMBL" id="PEZD01000013">
    <property type="protein sequence ID" value="PIS17461.1"/>
    <property type="molecule type" value="Genomic_DNA"/>
</dbReference>
<feature type="transmembrane region" description="Helical" evidence="1">
    <location>
        <begin position="64"/>
        <end position="84"/>
    </location>
</feature>
<proteinExistence type="predicted"/>
<dbReference type="AlphaFoldDB" id="A0A2H0WXZ4"/>
<evidence type="ECO:0008006" key="4">
    <source>
        <dbReference type="Google" id="ProtNLM"/>
    </source>
</evidence>
<gene>
    <name evidence="2" type="ORF">COT59_00575</name>
</gene>
<reference evidence="3" key="1">
    <citation type="submission" date="2017-09" db="EMBL/GenBank/DDBJ databases">
        <title>Depth-based differentiation of microbial function through sediment-hosted aquifers and enrichment of novel symbionts in the deep terrestrial subsurface.</title>
        <authorList>
            <person name="Probst A.J."/>
            <person name="Ladd B."/>
            <person name="Jarett J.K."/>
            <person name="Geller-Mcgrath D.E."/>
            <person name="Sieber C.M.K."/>
            <person name="Emerson J.B."/>
            <person name="Anantharaman K."/>
            <person name="Thomas B.C."/>
            <person name="Malmstrom R."/>
            <person name="Stieglmeier M."/>
            <person name="Klingl A."/>
            <person name="Woyke T."/>
            <person name="Ryan C.M."/>
            <person name="Banfield J.F."/>
        </authorList>
    </citation>
    <scope>NUCLEOTIDE SEQUENCE [LARGE SCALE GENOMIC DNA]</scope>
</reference>
<evidence type="ECO:0000313" key="3">
    <source>
        <dbReference type="Proteomes" id="UP000229675"/>
    </source>
</evidence>
<organism evidence="2 3">
    <name type="scientific">Candidatus Nealsonbacteria bacterium CG09_land_8_20_14_0_10_42_14</name>
    <dbReference type="NCBI Taxonomy" id="1974707"/>
    <lineage>
        <taxon>Bacteria</taxon>
        <taxon>Candidatus Nealsoniibacteriota</taxon>
    </lineage>
</organism>
<dbReference type="PANTHER" id="PTHR37309:SF1">
    <property type="entry name" value="SLR0284 PROTEIN"/>
    <property type="match status" value="1"/>
</dbReference>
<dbReference type="InterPro" id="IPR007165">
    <property type="entry name" value="Phage_holin_4_2"/>
</dbReference>
<accession>A0A2H0WXZ4</accession>
<dbReference type="Pfam" id="PF04020">
    <property type="entry name" value="Phage_holin_4_2"/>
    <property type="match status" value="1"/>
</dbReference>
<dbReference type="PANTHER" id="PTHR37309">
    <property type="entry name" value="SLR0284 PROTEIN"/>
    <property type="match status" value="1"/>
</dbReference>
<protein>
    <recommendedName>
        <fullName evidence="4">Phage holin family protein</fullName>
    </recommendedName>
</protein>
<evidence type="ECO:0000313" key="2">
    <source>
        <dbReference type="EMBL" id="PIS17461.1"/>
    </source>
</evidence>
<keyword evidence="1" id="KW-0472">Membrane</keyword>